<feature type="domain" description="Metallo-beta-lactamase" evidence="5">
    <location>
        <begin position="113"/>
        <end position="164"/>
    </location>
</feature>
<gene>
    <name evidence="6" type="ORF">RVY80_00775</name>
</gene>
<dbReference type="EMBL" id="JAWJZB010000001">
    <property type="protein sequence ID" value="MDV5087387.1"/>
    <property type="molecule type" value="Genomic_DNA"/>
</dbReference>
<dbReference type="Pfam" id="PF12706">
    <property type="entry name" value="Lactamase_B_2"/>
    <property type="match status" value="1"/>
</dbReference>
<protein>
    <submittedName>
        <fullName evidence="6">Aldo/keto reductase</fullName>
    </submittedName>
</protein>
<proteinExistence type="inferred from homology"/>
<keyword evidence="7" id="KW-1185">Reference proteome</keyword>
<organism evidence="6 7">
    <name type="scientific">Veillonella absiana</name>
    <dbReference type="NCBI Taxonomy" id="3079305"/>
    <lineage>
        <taxon>Bacteria</taxon>
        <taxon>Bacillati</taxon>
        <taxon>Bacillota</taxon>
        <taxon>Negativicutes</taxon>
        <taxon>Veillonellales</taxon>
        <taxon>Veillonellaceae</taxon>
        <taxon>Veillonella</taxon>
    </lineage>
</organism>
<keyword evidence="3" id="KW-0560">Oxidoreductase</keyword>
<name>A0ABU3Z645_9FIRM</name>
<dbReference type="PRINTS" id="PR00069">
    <property type="entry name" value="ALDKETRDTASE"/>
</dbReference>
<dbReference type="PANTHER" id="PTHR43827:SF3">
    <property type="entry name" value="NADP-DEPENDENT OXIDOREDUCTASE DOMAIN-CONTAINING PROTEIN"/>
    <property type="match status" value="1"/>
</dbReference>
<feature type="domain" description="NADP-dependent oxidoreductase" evidence="4">
    <location>
        <begin position="4"/>
        <end position="109"/>
    </location>
</feature>
<dbReference type="Gene3D" id="3.20.20.100">
    <property type="entry name" value="NADP-dependent oxidoreductase domain"/>
    <property type="match status" value="1"/>
</dbReference>
<dbReference type="InterPro" id="IPR001279">
    <property type="entry name" value="Metallo-B-lactamas"/>
</dbReference>
<evidence type="ECO:0000256" key="2">
    <source>
        <dbReference type="ARBA" id="ARBA00022857"/>
    </source>
</evidence>
<accession>A0ABU3Z645</accession>
<evidence type="ECO:0000313" key="6">
    <source>
        <dbReference type="EMBL" id="MDV5087387.1"/>
    </source>
</evidence>
<dbReference type="InterPro" id="IPR036812">
    <property type="entry name" value="NAD(P)_OxRdtase_dom_sf"/>
</dbReference>
<dbReference type="InterPro" id="IPR023210">
    <property type="entry name" value="NADP_OxRdtase_dom"/>
</dbReference>
<evidence type="ECO:0000256" key="1">
    <source>
        <dbReference type="ARBA" id="ARBA00007905"/>
    </source>
</evidence>
<sequence>MKKQKKSVYKSMERLGVDYLDLMLLHQPFGDYYGAYHALEDLYEEGVLRAIGVSNFYPDRLADMASFNKIVPHVNQVEVTPFFQQVAAQDNMKDYGVQIEAWAPFAEGKNDFFFKTIGEKYGSMDLAIMENGQYNKDWAKIHNMPEEAAQAAVDVNAKKMISVHNSKFALARHQWTGFWRHLKANHMNL</sequence>
<evidence type="ECO:0000313" key="7">
    <source>
        <dbReference type="Proteomes" id="UP001272515"/>
    </source>
</evidence>
<dbReference type="RefSeq" id="WP_317329247.1">
    <property type="nucleotide sequence ID" value="NZ_JAWJZA010000009.1"/>
</dbReference>
<dbReference type="PANTHER" id="PTHR43827">
    <property type="entry name" value="2,5-DIKETO-D-GLUCONIC ACID REDUCTASE"/>
    <property type="match status" value="1"/>
</dbReference>
<dbReference type="Proteomes" id="UP001272515">
    <property type="component" value="Unassembled WGS sequence"/>
</dbReference>
<dbReference type="SUPFAM" id="SSF51430">
    <property type="entry name" value="NAD(P)-linked oxidoreductase"/>
    <property type="match status" value="1"/>
</dbReference>
<evidence type="ECO:0000256" key="3">
    <source>
        <dbReference type="ARBA" id="ARBA00023002"/>
    </source>
</evidence>
<dbReference type="Pfam" id="PF00248">
    <property type="entry name" value="Aldo_ket_red"/>
    <property type="match status" value="1"/>
</dbReference>
<evidence type="ECO:0000259" key="4">
    <source>
        <dbReference type="Pfam" id="PF00248"/>
    </source>
</evidence>
<reference evidence="6 7" key="1">
    <citation type="submission" date="2023-10" db="EMBL/GenBank/DDBJ databases">
        <title>Veillonella sp. nov., isolated from a pig farm feces dump.</title>
        <authorList>
            <person name="Chang Y.-H."/>
        </authorList>
    </citation>
    <scope>NUCLEOTIDE SEQUENCE [LARGE SCALE GENOMIC DNA]</scope>
    <source>
        <strain evidence="6 7">YH-vei2233</strain>
    </source>
</reference>
<comment type="caution">
    <text evidence="6">The sequence shown here is derived from an EMBL/GenBank/DDBJ whole genome shotgun (WGS) entry which is preliminary data.</text>
</comment>
<evidence type="ECO:0000259" key="5">
    <source>
        <dbReference type="Pfam" id="PF12706"/>
    </source>
</evidence>
<keyword evidence="2" id="KW-0521">NADP</keyword>
<dbReference type="InterPro" id="IPR020471">
    <property type="entry name" value="AKR"/>
</dbReference>
<comment type="similarity">
    <text evidence="1">Belongs to the aldo/keto reductase family.</text>
</comment>